<reference evidence="5 6" key="1">
    <citation type="submission" date="2019-09" db="EMBL/GenBank/DDBJ databases">
        <title>Bird 10,000 Genomes (B10K) Project - Family phase.</title>
        <authorList>
            <person name="Zhang G."/>
        </authorList>
    </citation>
    <scope>NUCLEOTIDE SEQUENCE [LARGE SCALE GENOMIC DNA]</scope>
    <source>
        <strain evidence="5">B10K-DU-029-80</strain>
        <tissue evidence="5">Muscle</tissue>
    </source>
</reference>
<feature type="non-terminal residue" evidence="5">
    <location>
        <position position="1"/>
    </location>
</feature>
<dbReference type="InterPro" id="IPR051990">
    <property type="entry name" value="CCPG1/PBIP1"/>
</dbReference>
<feature type="compositionally biased region" description="Basic and acidic residues" evidence="3">
    <location>
        <begin position="452"/>
        <end position="462"/>
    </location>
</feature>
<proteinExistence type="predicted"/>
<feature type="non-terminal residue" evidence="5">
    <location>
        <position position="795"/>
    </location>
</feature>
<feature type="compositionally biased region" description="Low complexity" evidence="3">
    <location>
        <begin position="148"/>
        <end position="164"/>
    </location>
</feature>
<feature type="coiled-coil region" evidence="2">
    <location>
        <begin position="286"/>
        <end position="444"/>
    </location>
</feature>
<evidence type="ECO:0000313" key="6">
    <source>
        <dbReference type="Proteomes" id="UP000565207"/>
    </source>
</evidence>
<comment type="caution">
    <text evidence="5">The sequence shown here is derived from an EMBL/GenBank/DDBJ whole genome shotgun (WGS) entry which is preliminary data.</text>
</comment>
<feature type="compositionally biased region" description="Low complexity" evidence="3">
    <location>
        <begin position="178"/>
        <end position="189"/>
    </location>
</feature>
<keyword evidence="1 2" id="KW-0175">Coiled coil</keyword>
<feature type="region of interest" description="Disordered" evidence="3">
    <location>
        <begin position="732"/>
        <end position="774"/>
    </location>
</feature>
<dbReference type="AlphaFoldDB" id="A0A7K6P0S0"/>
<keyword evidence="4" id="KW-1133">Transmembrane helix</keyword>
<dbReference type="Proteomes" id="UP000565207">
    <property type="component" value="Unassembled WGS sequence"/>
</dbReference>
<sequence>CSFKTLQLQGSDIETVTSENGSTNDNHELVSEEYVSLQEEEQPIDLQAQCNNDGEIPEIDNTLSAFEETQAVLEGKKEKIPDDGSCVGTISDDSDIVTLEAPKPEETQSQEETPADGEEVRSSEDFNMGSSSSSQYAFSHLETVFSSHASNDESSSDETSNQSSPTVRKRRPKKRLISSSEGEGGSPAELESEPPREEQQKRQFSSGLNRCIILALVIAISMGFGHFYGTIQVQKRQQLVTKTRELKDMKDDLYQCQQEQGENVNHKVGSLKGDLATCLTSTEVEKKSFESQKKSLAAENQHLRESLEKEEKALASLQEELRKLRQQIRNLEDKGTSTESIVMENQKLREHLEEEKQRNHNFLRQKETLFAEAQMLRRELDKERHVTEALKKELEQLSSRQIPDNADDDTLRENEEIETLRGRLVELEKKLNFEQQRSDLWEKLYVEAKDQTEKQEMNEKGQKKGAKGQSKTKKRSKESFFGSVKETFDAMKNSTKEFVRHHKEKIKQAKEAVKENLKKFSDSVKSTFRHFKDTTKTIFDEKKKSDDKRHEANKKARTFYREHNSYENLKHTHYRGPNMPKDFRDGRKHQFTTLEKDRDSQECLNDPLCNRKHQFVLKGCSGIFECAHQEFISLFNRVSDPIRVDEFNRLMKKYLQQVVHNFHHWRELESFINKFFHNGIFIHDQMLFTDFVNDVKDYLEDMKEYQNNNEKVFDDLDKYIYRYYFHYDNLPQYGPSRPKRPPFTQTENSRHEKQAQKYHHRNKREGKWHKHGRTNGRHMANLEIELGQLPFDPKY</sequence>
<dbReference type="PANTHER" id="PTHR28638">
    <property type="entry name" value="CELL CYCLE PROGRESSION PROTEIN 1"/>
    <property type="match status" value="1"/>
</dbReference>
<gene>
    <name evidence="5" type="primary">Ccpg1</name>
    <name evidence="5" type="ORF">PEDTOR_R03028</name>
</gene>
<evidence type="ECO:0000256" key="3">
    <source>
        <dbReference type="SAM" id="MobiDB-lite"/>
    </source>
</evidence>
<dbReference type="GO" id="GO:0016020">
    <property type="term" value="C:membrane"/>
    <property type="evidence" value="ECO:0007669"/>
    <property type="project" value="TreeGrafter"/>
</dbReference>
<feature type="transmembrane region" description="Helical" evidence="4">
    <location>
        <begin position="211"/>
        <end position="229"/>
    </location>
</feature>
<feature type="region of interest" description="Disordered" evidence="3">
    <location>
        <begin position="452"/>
        <end position="478"/>
    </location>
</feature>
<accession>A0A7K6P0S0</accession>
<protein>
    <submittedName>
        <fullName evidence="5">CCPG1 protein</fullName>
    </submittedName>
</protein>
<dbReference type="PANTHER" id="PTHR28638:SF2">
    <property type="entry name" value="CELL CYCLE PROGRESSION PROTEIN 1"/>
    <property type="match status" value="1"/>
</dbReference>
<evidence type="ECO:0000313" key="5">
    <source>
        <dbReference type="EMBL" id="NWW54912.1"/>
    </source>
</evidence>
<evidence type="ECO:0000256" key="4">
    <source>
        <dbReference type="SAM" id="Phobius"/>
    </source>
</evidence>
<feature type="compositionally biased region" description="Basic residues" evidence="3">
    <location>
        <begin position="756"/>
        <end position="774"/>
    </location>
</feature>
<evidence type="ECO:0000256" key="1">
    <source>
        <dbReference type="ARBA" id="ARBA00023054"/>
    </source>
</evidence>
<feature type="region of interest" description="Disordered" evidence="3">
    <location>
        <begin position="74"/>
        <end position="133"/>
    </location>
</feature>
<keyword evidence="6" id="KW-1185">Reference proteome</keyword>
<dbReference type="EMBL" id="VZRU01020750">
    <property type="protein sequence ID" value="NWW54912.1"/>
    <property type="molecule type" value="Genomic_DNA"/>
</dbReference>
<keyword evidence="4" id="KW-0812">Transmembrane</keyword>
<keyword evidence="4" id="KW-0472">Membrane</keyword>
<feature type="region of interest" description="Disordered" evidence="3">
    <location>
        <begin position="148"/>
        <end position="202"/>
    </location>
</feature>
<name>A0A7K6P0S0_PEDTO</name>
<organism evidence="5 6">
    <name type="scientific">Pedionomus torquatus</name>
    <name type="common">Plains-wanderer</name>
    <dbReference type="NCBI Taxonomy" id="227192"/>
    <lineage>
        <taxon>Eukaryota</taxon>
        <taxon>Metazoa</taxon>
        <taxon>Chordata</taxon>
        <taxon>Craniata</taxon>
        <taxon>Vertebrata</taxon>
        <taxon>Euteleostomi</taxon>
        <taxon>Archelosauria</taxon>
        <taxon>Archosauria</taxon>
        <taxon>Dinosauria</taxon>
        <taxon>Saurischia</taxon>
        <taxon>Theropoda</taxon>
        <taxon>Coelurosauria</taxon>
        <taxon>Aves</taxon>
        <taxon>Neognathae</taxon>
        <taxon>Neoaves</taxon>
        <taxon>Charadriiformes</taxon>
        <taxon>Pedionomidae</taxon>
        <taxon>Pedionomus</taxon>
    </lineage>
</organism>
<evidence type="ECO:0000256" key="2">
    <source>
        <dbReference type="SAM" id="Coils"/>
    </source>
</evidence>
<feature type="compositionally biased region" description="Basic residues" evidence="3">
    <location>
        <begin position="463"/>
        <end position="476"/>
    </location>
</feature>
<feature type="compositionally biased region" description="Basic residues" evidence="3">
    <location>
        <begin position="167"/>
        <end position="176"/>
    </location>
</feature>